<dbReference type="Gene3D" id="3.40.50.1820">
    <property type="entry name" value="alpha/beta hydrolase"/>
    <property type="match status" value="1"/>
</dbReference>
<dbReference type="EMBL" id="JACHJK010000019">
    <property type="protein sequence ID" value="MBB5931911.1"/>
    <property type="molecule type" value="Genomic_DNA"/>
</dbReference>
<name>A0A7W9Q229_9ACTN</name>
<dbReference type="GO" id="GO:0003824">
    <property type="term" value="F:catalytic activity"/>
    <property type="evidence" value="ECO:0007669"/>
    <property type="project" value="UniProtKB-ARBA"/>
</dbReference>
<organism evidence="2 3">
    <name type="scientific">Streptomyces echinatus</name>
    <dbReference type="NCBI Taxonomy" id="67293"/>
    <lineage>
        <taxon>Bacteria</taxon>
        <taxon>Bacillati</taxon>
        <taxon>Actinomycetota</taxon>
        <taxon>Actinomycetes</taxon>
        <taxon>Kitasatosporales</taxon>
        <taxon>Streptomycetaceae</taxon>
        <taxon>Streptomyces</taxon>
    </lineage>
</organism>
<comment type="caution">
    <text evidence="2">The sequence shown here is derived from an EMBL/GenBank/DDBJ whole genome shotgun (WGS) entry which is preliminary data.</text>
</comment>
<dbReference type="RefSeq" id="WP_184973759.1">
    <property type="nucleotide sequence ID" value="NZ_JACHJK010000019.1"/>
</dbReference>
<accession>A0A7W9Q229</accession>
<evidence type="ECO:0000313" key="3">
    <source>
        <dbReference type="Proteomes" id="UP000585836"/>
    </source>
</evidence>
<dbReference type="PANTHER" id="PTHR43433">
    <property type="entry name" value="HYDROLASE, ALPHA/BETA FOLD FAMILY PROTEIN"/>
    <property type="match status" value="1"/>
</dbReference>
<dbReference type="Pfam" id="PF00561">
    <property type="entry name" value="Abhydrolase_1"/>
    <property type="match status" value="1"/>
</dbReference>
<dbReference type="SUPFAM" id="SSF53474">
    <property type="entry name" value="alpha/beta-Hydrolases"/>
    <property type="match status" value="1"/>
</dbReference>
<dbReference type="PANTHER" id="PTHR43433:SF4">
    <property type="entry name" value="NON-HEME CHLOROPEROXIDASE-RELATED"/>
    <property type="match status" value="1"/>
</dbReference>
<dbReference type="InterPro" id="IPR029058">
    <property type="entry name" value="AB_hydrolase_fold"/>
</dbReference>
<evidence type="ECO:0000313" key="2">
    <source>
        <dbReference type="EMBL" id="MBB5931911.1"/>
    </source>
</evidence>
<proteinExistence type="predicted"/>
<protein>
    <submittedName>
        <fullName evidence="2">Pimeloyl-ACP methyl ester carboxylesterase</fullName>
    </submittedName>
</protein>
<evidence type="ECO:0000259" key="1">
    <source>
        <dbReference type="Pfam" id="PF00561"/>
    </source>
</evidence>
<dbReference type="AlphaFoldDB" id="A0A7W9Q229"/>
<sequence length="257" mass="27167">MRVTSDDGVRIAFEVVGSGPPLVLLHGFFGDRTTWRSAGYVDALAEGHRLVLIDARGHGGSDSPHDVDSYRIDRQVGDVVAVLDALDISRAAFWGASMGGIIGLNLLAGHPERLTALIAGGAHGGPVTAAPAEIQQEIGLFRSRGTAPFIEMLERQGPLPAWMRAAMQAADPYALAALTAALGFREGVLERLVRTSTPVLLLAGDRDSRLQSIQDTAARIPGATCAEMAGCGHFETFLRLDLALPVARPFLARNAAV</sequence>
<dbReference type="Proteomes" id="UP000585836">
    <property type="component" value="Unassembled WGS sequence"/>
</dbReference>
<keyword evidence="3" id="KW-1185">Reference proteome</keyword>
<reference evidence="2 3" key="1">
    <citation type="submission" date="2020-08" db="EMBL/GenBank/DDBJ databases">
        <title>Genomic Encyclopedia of Type Strains, Phase III (KMG-III): the genomes of soil and plant-associated and newly described type strains.</title>
        <authorList>
            <person name="Whitman W."/>
        </authorList>
    </citation>
    <scope>NUCLEOTIDE SEQUENCE [LARGE SCALE GENOMIC DNA]</scope>
    <source>
        <strain evidence="2 3">CECT 3313</strain>
    </source>
</reference>
<dbReference type="InterPro" id="IPR050471">
    <property type="entry name" value="AB_hydrolase"/>
</dbReference>
<gene>
    <name evidence="2" type="ORF">FHS34_007420</name>
</gene>
<feature type="domain" description="AB hydrolase-1" evidence="1">
    <location>
        <begin position="20"/>
        <end position="122"/>
    </location>
</feature>
<dbReference type="InterPro" id="IPR000073">
    <property type="entry name" value="AB_hydrolase_1"/>
</dbReference>